<keyword evidence="6" id="KW-0256">Endoplasmic reticulum</keyword>
<dbReference type="GO" id="GO:0005730">
    <property type="term" value="C:nucleolus"/>
    <property type="evidence" value="ECO:0007669"/>
    <property type="project" value="UniProtKB-SubCell"/>
</dbReference>
<feature type="non-terminal residue" evidence="13">
    <location>
        <position position="1"/>
    </location>
</feature>
<evidence type="ECO:0000313" key="14">
    <source>
        <dbReference type="Proteomes" id="UP000269721"/>
    </source>
</evidence>
<reference evidence="14" key="1">
    <citation type="journal article" date="2018" name="Nat. Microbiol.">
        <title>Leveraging single-cell genomics to expand the fungal tree of life.</title>
        <authorList>
            <person name="Ahrendt S.R."/>
            <person name="Quandt C.A."/>
            <person name="Ciobanu D."/>
            <person name="Clum A."/>
            <person name="Salamov A."/>
            <person name="Andreopoulos B."/>
            <person name="Cheng J.F."/>
            <person name="Woyke T."/>
            <person name="Pelin A."/>
            <person name="Henrissat B."/>
            <person name="Reynolds N.K."/>
            <person name="Benny G.L."/>
            <person name="Smith M.E."/>
            <person name="James T.Y."/>
            <person name="Grigoriev I.V."/>
        </authorList>
    </citation>
    <scope>NUCLEOTIDE SEQUENCE [LARGE SCALE GENOMIC DNA]</scope>
</reference>
<dbReference type="AlphaFoldDB" id="A0A4P9WKP3"/>
<keyword evidence="9" id="KW-0539">Nucleus</keyword>
<evidence type="ECO:0000256" key="10">
    <source>
        <dbReference type="ARBA" id="ARBA00023274"/>
    </source>
</evidence>
<proteinExistence type="inferred from homology"/>
<evidence type="ECO:0000313" key="13">
    <source>
        <dbReference type="EMBL" id="RKO93384.1"/>
    </source>
</evidence>
<evidence type="ECO:0000256" key="2">
    <source>
        <dbReference type="ARBA" id="ARBA00004496"/>
    </source>
</evidence>
<dbReference type="EMBL" id="KZ994263">
    <property type="protein sequence ID" value="RKO93384.1"/>
    <property type="molecule type" value="Genomic_DNA"/>
</dbReference>
<evidence type="ECO:0000256" key="12">
    <source>
        <dbReference type="ARBA" id="ARBA00083741"/>
    </source>
</evidence>
<dbReference type="OrthoDB" id="10255118at2759"/>
<evidence type="ECO:0000256" key="6">
    <source>
        <dbReference type="ARBA" id="ARBA00022824"/>
    </source>
</evidence>
<comment type="similarity">
    <text evidence="4">Belongs to the SRP68 family.</text>
</comment>
<dbReference type="GO" id="GO:0005786">
    <property type="term" value="C:signal recognition particle, endoplasmic reticulum targeting"/>
    <property type="evidence" value="ECO:0007669"/>
    <property type="project" value="UniProtKB-KW"/>
</dbReference>
<dbReference type="Gene3D" id="1.10.3450.40">
    <property type="entry name" value="Signal recognition particle, SRP68 subunit, RNA-binding domain"/>
    <property type="match status" value="1"/>
</dbReference>
<keyword evidence="5" id="KW-0963">Cytoplasm</keyword>
<gene>
    <name evidence="13" type="ORF">BDK51DRAFT_17211</name>
</gene>
<keyword evidence="10" id="KW-0687">Ribonucleoprotein</keyword>
<dbReference type="GO" id="GO:0005783">
    <property type="term" value="C:endoplasmic reticulum"/>
    <property type="evidence" value="ECO:0007669"/>
    <property type="project" value="UniProtKB-SubCell"/>
</dbReference>
<keyword evidence="14" id="KW-1185">Reference proteome</keyword>
<dbReference type="GO" id="GO:0005047">
    <property type="term" value="F:signal recognition particle binding"/>
    <property type="evidence" value="ECO:0007669"/>
    <property type="project" value="InterPro"/>
</dbReference>
<dbReference type="InterPro" id="IPR026258">
    <property type="entry name" value="SRP68"/>
</dbReference>
<accession>A0A4P9WKP3</accession>
<evidence type="ECO:0000256" key="11">
    <source>
        <dbReference type="ARBA" id="ARBA00029498"/>
    </source>
</evidence>
<keyword evidence="8" id="KW-0733">Signal recognition particle</keyword>
<evidence type="ECO:0000256" key="1">
    <source>
        <dbReference type="ARBA" id="ARBA00004240"/>
    </source>
</evidence>
<dbReference type="InterPro" id="IPR034652">
    <property type="entry name" value="SRP68-RBD"/>
</dbReference>
<dbReference type="Proteomes" id="UP000269721">
    <property type="component" value="Unassembled WGS sequence"/>
</dbReference>
<evidence type="ECO:0000256" key="8">
    <source>
        <dbReference type="ARBA" id="ARBA00023135"/>
    </source>
</evidence>
<dbReference type="GO" id="GO:0005829">
    <property type="term" value="C:cytosol"/>
    <property type="evidence" value="ECO:0007669"/>
    <property type="project" value="UniProtKB-ARBA"/>
</dbReference>
<sequence length="620" mass="68071">IPFPVLALTNEARNEHGMRHQDYQRYRQYCARKIQRLRKSVDLVQGKKKYQKVDVTPAVLITSPPHSHLQILLFNAERAWAYAMQLKRESTAEPRKKHHLTRRLRKAAAASGLMQEICEGRGCEARALLDVQAYAALMAGYLLFELQNWQEAIDKFAAARTIYEMLAPTGTAHQEALCHSAIDAIDPNIRYCAYNLKLKGGQTADVATLLDMRNRSAGTGLDLLAERVESLLAQNRHEKAATIESITWRGKTVPSQNAPLAEAIVALQEATDGLKSAKLSDEARLEAFDKVLGACWEASKIAEADLREDALATAKVKSSKSDAKTANLQFAYAYVAYIRLSHTIDRNLLLIDITRRKLVSQGGKSGGKQGAKEEDIVKLFDAILQSLKEMKELEGIQTDISLLALISAKIFIAKAKRACQIARIHSLSGKHSESAALYDRAGEYVTNARAELGSGRRDLDGDEAAESEMRGVETDLAAVDSAVRGGRVQEIAQMCLKADREGTVGGVEGVVRGVRDLAIGSADVDEVSGWCARPLASRLDTFVPTFDARNPRLVDIPPSFTPIPCKPLFFDIASSGIDFPIRNLERRAQGLERVPRGASVEEEGGKGLIGVLSGFWGRKK</sequence>
<dbReference type="Pfam" id="PF16969">
    <property type="entry name" value="SRP68"/>
    <property type="match status" value="1"/>
</dbReference>
<evidence type="ECO:0000256" key="7">
    <source>
        <dbReference type="ARBA" id="ARBA00022884"/>
    </source>
</evidence>
<evidence type="ECO:0000256" key="5">
    <source>
        <dbReference type="ARBA" id="ARBA00022490"/>
    </source>
</evidence>
<evidence type="ECO:0000256" key="3">
    <source>
        <dbReference type="ARBA" id="ARBA00004604"/>
    </source>
</evidence>
<dbReference type="PIRSF" id="PIRSF038995">
    <property type="entry name" value="SRP68"/>
    <property type="match status" value="1"/>
</dbReference>
<dbReference type="FunFam" id="1.10.3450.40:FF:000001">
    <property type="entry name" value="Signal recognition particle subunit SRP68"/>
    <property type="match status" value="1"/>
</dbReference>
<protein>
    <recommendedName>
        <fullName evidence="11">Signal recognition particle subunit SRP68</fullName>
    </recommendedName>
    <alternativeName>
        <fullName evidence="12">Signal recognition particle 68 kDa protein</fullName>
    </alternativeName>
</protein>
<dbReference type="PANTHER" id="PTHR12860">
    <property type="entry name" value="SIGNAL RECOGNITION PARTICLE 68 KDA PROTEIN"/>
    <property type="match status" value="1"/>
</dbReference>
<dbReference type="GO" id="GO:0008312">
    <property type="term" value="F:7S RNA binding"/>
    <property type="evidence" value="ECO:0007669"/>
    <property type="project" value="InterPro"/>
</dbReference>
<dbReference type="GO" id="GO:0030942">
    <property type="term" value="F:endoplasmic reticulum signal peptide binding"/>
    <property type="evidence" value="ECO:0007669"/>
    <property type="project" value="InterPro"/>
</dbReference>
<evidence type="ECO:0000256" key="4">
    <source>
        <dbReference type="ARBA" id="ARBA00009352"/>
    </source>
</evidence>
<evidence type="ECO:0000256" key="9">
    <source>
        <dbReference type="ARBA" id="ARBA00023242"/>
    </source>
</evidence>
<dbReference type="InterPro" id="IPR038253">
    <property type="entry name" value="SRP68_N_sf"/>
</dbReference>
<dbReference type="CDD" id="cd15481">
    <property type="entry name" value="SRP68-RBD"/>
    <property type="match status" value="1"/>
</dbReference>
<keyword evidence="7" id="KW-0694">RNA-binding</keyword>
<dbReference type="GO" id="GO:0006614">
    <property type="term" value="P:SRP-dependent cotranslational protein targeting to membrane"/>
    <property type="evidence" value="ECO:0007669"/>
    <property type="project" value="InterPro"/>
</dbReference>
<name>A0A4P9WKP3_9FUNG</name>
<comment type="subcellular location">
    <subcellularLocation>
        <location evidence="2">Cytoplasm</location>
    </subcellularLocation>
    <subcellularLocation>
        <location evidence="1">Endoplasmic reticulum</location>
    </subcellularLocation>
    <subcellularLocation>
        <location evidence="3">Nucleus</location>
        <location evidence="3">Nucleolus</location>
    </subcellularLocation>
</comment>
<organism evidence="13 14">
    <name type="scientific">Blyttiomyces helicus</name>
    <dbReference type="NCBI Taxonomy" id="388810"/>
    <lineage>
        <taxon>Eukaryota</taxon>
        <taxon>Fungi</taxon>
        <taxon>Fungi incertae sedis</taxon>
        <taxon>Chytridiomycota</taxon>
        <taxon>Chytridiomycota incertae sedis</taxon>
        <taxon>Chytridiomycetes</taxon>
        <taxon>Chytridiomycetes incertae sedis</taxon>
        <taxon>Blyttiomyces</taxon>
    </lineage>
</organism>
<dbReference type="PANTHER" id="PTHR12860:SF0">
    <property type="entry name" value="SIGNAL RECOGNITION PARTICLE SUBUNIT SRP68"/>
    <property type="match status" value="1"/>
</dbReference>